<dbReference type="CDD" id="cd02972">
    <property type="entry name" value="DsbA_family"/>
    <property type="match status" value="1"/>
</dbReference>
<organism evidence="8">
    <name type="scientific">Alcaligenes faecalis</name>
    <dbReference type="NCBI Taxonomy" id="511"/>
    <lineage>
        <taxon>Bacteria</taxon>
        <taxon>Pseudomonadati</taxon>
        <taxon>Pseudomonadota</taxon>
        <taxon>Betaproteobacteria</taxon>
        <taxon>Burkholderiales</taxon>
        <taxon>Alcaligenaceae</taxon>
        <taxon>Alcaligenes</taxon>
    </lineage>
</organism>
<reference evidence="8" key="1">
    <citation type="submission" date="2017-02" db="EMBL/GenBank/DDBJ databases">
        <title>Emergence of VIM metallo-beta-lactamase producing Alcaligenes faecalis in GAZA, Palestine.</title>
        <authorList>
            <person name="Al Laham N."/>
            <person name="Chavda K."/>
            <person name="Cienfuegos V."/>
            <person name="Kreiswirth B."/>
            <person name="Chen L."/>
        </authorList>
    </citation>
    <scope>NUCLEOTIDE SEQUENCE</scope>
    <source>
        <strain evidence="8">GZAF1</strain>
        <plasmid evidence="8">pGZAF1_VIM</plasmid>
    </source>
</reference>
<feature type="transmembrane region" description="Helical" evidence="6">
    <location>
        <begin position="12"/>
        <end position="34"/>
    </location>
</feature>
<dbReference type="GO" id="GO:0016491">
    <property type="term" value="F:oxidoreductase activity"/>
    <property type="evidence" value="ECO:0007669"/>
    <property type="project" value="UniProtKB-KW"/>
</dbReference>
<dbReference type="PANTHER" id="PTHR13887:SF14">
    <property type="entry name" value="DISULFIDE BOND FORMATION PROTEIN D"/>
    <property type="match status" value="1"/>
</dbReference>
<proteinExistence type="inferred from homology"/>
<dbReference type="AlphaFoldDB" id="A0A1Z3MKV1"/>
<protein>
    <recommendedName>
        <fullName evidence="7">Thioredoxin-like fold domain-containing protein</fullName>
    </recommendedName>
</protein>
<keyword evidence="6" id="KW-1133">Transmembrane helix</keyword>
<keyword evidence="6" id="KW-0812">Transmembrane</keyword>
<keyword evidence="5" id="KW-0676">Redox-active center</keyword>
<evidence type="ECO:0000256" key="2">
    <source>
        <dbReference type="ARBA" id="ARBA00022729"/>
    </source>
</evidence>
<evidence type="ECO:0000256" key="3">
    <source>
        <dbReference type="ARBA" id="ARBA00023002"/>
    </source>
</evidence>
<dbReference type="SUPFAM" id="SSF52833">
    <property type="entry name" value="Thioredoxin-like"/>
    <property type="match status" value="1"/>
</dbReference>
<keyword evidence="6" id="KW-0472">Membrane</keyword>
<dbReference type="InterPro" id="IPR012336">
    <property type="entry name" value="Thioredoxin-like_fold"/>
</dbReference>
<evidence type="ECO:0000259" key="7">
    <source>
        <dbReference type="Pfam" id="PF13462"/>
    </source>
</evidence>
<keyword evidence="4" id="KW-1015">Disulfide bond</keyword>
<dbReference type="RefSeq" id="WP_086069344.1">
    <property type="nucleotide sequence ID" value="NZ_CP048040.1"/>
</dbReference>
<dbReference type="PANTHER" id="PTHR13887">
    <property type="entry name" value="GLUTATHIONE S-TRANSFERASE KAPPA"/>
    <property type="match status" value="1"/>
</dbReference>
<evidence type="ECO:0000256" key="1">
    <source>
        <dbReference type="ARBA" id="ARBA00005791"/>
    </source>
</evidence>
<evidence type="ECO:0000256" key="5">
    <source>
        <dbReference type="ARBA" id="ARBA00023284"/>
    </source>
</evidence>
<evidence type="ECO:0000256" key="6">
    <source>
        <dbReference type="SAM" id="Phobius"/>
    </source>
</evidence>
<dbReference type="Pfam" id="PF13462">
    <property type="entry name" value="Thioredoxin_4"/>
    <property type="match status" value="1"/>
</dbReference>
<keyword evidence="3" id="KW-0560">Oxidoreductase</keyword>
<evidence type="ECO:0000256" key="4">
    <source>
        <dbReference type="ARBA" id="ARBA00023157"/>
    </source>
</evidence>
<evidence type="ECO:0000313" key="8">
    <source>
        <dbReference type="EMBL" id="ASD48436.1"/>
    </source>
</evidence>
<dbReference type="Gene3D" id="3.40.30.10">
    <property type="entry name" value="Glutaredoxin"/>
    <property type="match status" value="1"/>
</dbReference>
<dbReference type="EMBL" id="KY623659">
    <property type="protein sequence ID" value="ASD48436.1"/>
    <property type="molecule type" value="Genomic_DNA"/>
</dbReference>
<sequence>MTDKTHQSNNRQTTLLSIGAILIIVTVVGGVFLWKSVQSTMQAVQNIGLQVSSLQSQDRTPTSDQLKKAVALAITDIAAEEQAKLVTAKLDAYKNAAETVPEGKHVYGSLNARFTMVEFSDLECPYCKRFHNTPKSLVDDSSGNVNWQWMHLPLGFHNPGAQLGAEAAECASDLGGNRSFWAYLEEYFEHTRGNGQGVSDLTQLAVNLGINATEFRQCMTEGRYRDKVQEQAAKAASLGINGTPATFLVDNLTGNSQLLSGAQPAEAFVGAMRKMITEAQEAATAKQG</sequence>
<keyword evidence="2" id="KW-0732">Signal</keyword>
<feature type="domain" description="Thioredoxin-like fold" evidence="7">
    <location>
        <begin position="102"/>
        <end position="250"/>
    </location>
</feature>
<name>A0A1Z3MKV1_ALCFA</name>
<comment type="similarity">
    <text evidence="1">Belongs to the thioredoxin family. DsbA subfamily.</text>
</comment>
<accession>A0A1Z3MKV1</accession>
<geneLocation type="plasmid" evidence="8">
    <name>pGZAF1_VIM</name>
</geneLocation>
<dbReference type="InterPro" id="IPR036249">
    <property type="entry name" value="Thioredoxin-like_sf"/>
</dbReference>
<keyword evidence="8" id="KW-0614">Plasmid</keyword>